<dbReference type="Pfam" id="PF10326">
    <property type="entry name" value="7TM_GPCR_Str"/>
    <property type="match status" value="2"/>
</dbReference>
<reference evidence="1" key="2">
    <citation type="submission" date="2022-06" db="UniProtKB">
        <authorList>
            <consortium name="EnsemblMetazoa"/>
        </authorList>
    </citation>
    <scope>IDENTIFICATION</scope>
    <source>
        <strain evidence="1">PS312</strain>
    </source>
</reference>
<name>A0A2A6BKG5_PRIPA</name>
<dbReference type="AlphaFoldDB" id="A0A2A6BKG5"/>
<reference evidence="2" key="1">
    <citation type="journal article" date="2008" name="Nat. Genet.">
        <title>The Pristionchus pacificus genome provides a unique perspective on nematode lifestyle and parasitism.</title>
        <authorList>
            <person name="Dieterich C."/>
            <person name="Clifton S.W."/>
            <person name="Schuster L.N."/>
            <person name="Chinwalla A."/>
            <person name="Delehaunty K."/>
            <person name="Dinkelacker I."/>
            <person name="Fulton L."/>
            <person name="Fulton R."/>
            <person name="Godfrey J."/>
            <person name="Minx P."/>
            <person name="Mitreva M."/>
            <person name="Roeseler W."/>
            <person name="Tian H."/>
            <person name="Witte H."/>
            <person name="Yang S.P."/>
            <person name="Wilson R.K."/>
            <person name="Sommer R.J."/>
        </authorList>
    </citation>
    <scope>NUCLEOTIDE SEQUENCE [LARGE SCALE GENOMIC DNA]</scope>
    <source>
        <strain evidence="2">PS312</strain>
    </source>
</reference>
<organism evidence="1 2">
    <name type="scientific">Pristionchus pacificus</name>
    <name type="common">Parasitic nematode worm</name>
    <dbReference type="NCBI Taxonomy" id="54126"/>
    <lineage>
        <taxon>Eukaryota</taxon>
        <taxon>Metazoa</taxon>
        <taxon>Ecdysozoa</taxon>
        <taxon>Nematoda</taxon>
        <taxon>Chromadorea</taxon>
        <taxon>Rhabditida</taxon>
        <taxon>Rhabditina</taxon>
        <taxon>Diplogasteromorpha</taxon>
        <taxon>Diplogasteroidea</taxon>
        <taxon>Neodiplogasteridae</taxon>
        <taxon>Pristionchus</taxon>
    </lineage>
</organism>
<protein>
    <submittedName>
        <fullName evidence="1">G protein-coupled receptor</fullName>
    </submittedName>
</protein>
<gene>
    <name evidence="1" type="primary">WBGene00100276</name>
</gene>
<proteinExistence type="predicted"/>
<dbReference type="InterPro" id="IPR019428">
    <property type="entry name" value="7TM_GPCR_serpentine_rcpt_Str"/>
</dbReference>
<dbReference type="EnsemblMetazoa" id="PPA10722.1">
    <property type="protein sequence ID" value="PPA10722.1"/>
    <property type="gene ID" value="WBGene00100276"/>
</dbReference>
<dbReference type="PANTHER" id="PTHR22943:SF248">
    <property type="entry name" value="SEVEN TM RECEPTOR"/>
    <property type="match status" value="1"/>
</dbReference>
<evidence type="ECO:0000313" key="1">
    <source>
        <dbReference type="EnsemblMetazoa" id="PPA10722.1"/>
    </source>
</evidence>
<dbReference type="PANTHER" id="PTHR22943">
    <property type="entry name" value="7-TRANSMEMBRANE DOMAIN RECEPTOR C.ELEGANS"/>
    <property type="match status" value="1"/>
</dbReference>
<keyword evidence="2" id="KW-1185">Reference proteome</keyword>
<dbReference type="SUPFAM" id="SSF81321">
    <property type="entry name" value="Family A G protein-coupled receptor-like"/>
    <property type="match status" value="1"/>
</dbReference>
<accession>A0A2A6BKG5</accession>
<sequence length="389" mass="44479">MVNETLERAHVVFGIITNSCLLYLIRRHTRVSLGAYKQLLTVFASYDLILTVLHGAIEPKLIIVNTTLGIASTVLEDRTPVAVLCLFYRAIYSYEHSLSLSVLGRTQCPFDPALLTRVFHPVPSIDSPRTGDHLVSILYSETRYSQYSLARITRYAIRYSSPSDPSQATIKIFRYFLCIFGLSGDVQDDATEELRFEFEKRDGMNITKGWIVMDHWVTFLFYRKSAKILKCTCIQYAYSSNKRKGWEDPRLIVILSMFDVVIICSLILALTLGTLTYSAIRRTRKISSNKKNIHLTLLIAVTAQTIVPFIFVYIPYFFCINFPYFRIPIGILAELSSFLTSCFPAWDAVIVILLFADYRTAVWSVVRRWGTVVPVKERHSMMTASLTTF</sequence>
<dbReference type="Gene3D" id="1.20.1070.10">
    <property type="entry name" value="Rhodopsin 7-helix transmembrane proteins"/>
    <property type="match status" value="1"/>
</dbReference>
<dbReference type="Proteomes" id="UP000005239">
    <property type="component" value="Unassembled WGS sequence"/>
</dbReference>
<evidence type="ECO:0000313" key="2">
    <source>
        <dbReference type="Proteomes" id="UP000005239"/>
    </source>
</evidence>
<accession>A0A8R1YAZ5</accession>